<keyword evidence="3" id="KW-0808">Transferase</keyword>
<dbReference type="Pfam" id="PF04464">
    <property type="entry name" value="Glyphos_transf"/>
    <property type="match status" value="2"/>
</dbReference>
<name>A0A1H1U0T0_9ACTN</name>
<protein>
    <submittedName>
        <fullName evidence="3">CDP-glycerol glycerophosphotransferase, TagB/SpsB family</fullName>
    </submittedName>
</protein>
<feature type="transmembrane region" description="Helical" evidence="2">
    <location>
        <begin position="679"/>
        <end position="706"/>
    </location>
</feature>
<dbReference type="PANTHER" id="PTHR37316">
    <property type="entry name" value="TEICHOIC ACID GLYCEROL-PHOSPHATE PRIMASE"/>
    <property type="match status" value="1"/>
</dbReference>
<dbReference type="SUPFAM" id="SSF53756">
    <property type="entry name" value="UDP-Glycosyltransferase/glycogen phosphorylase"/>
    <property type="match status" value="1"/>
</dbReference>
<dbReference type="AlphaFoldDB" id="A0A1H1U0T0"/>
<feature type="transmembrane region" description="Helical" evidence="2">
    <location>
        <begin position="775"/>
        <end position="800"/>
    </location>
</feature>
<evidence type="ECO:0000256" key="1">
    <source>
        <dbReference type="SAM" id="MobiDB-lite"/>
    </source>
</evidence>
<feature type="transmembrane region" description="Helical" evidence="2">
    <location>
        <begin position="169"/>
        <end position="189"/>
    </location>
</feature>
<feature type="transmembrane region" description="Helical" evidence="2">
    <location>
        <begin position="69"/>
        <end position="91"/>
    </location>
</feature>
<gene>
    <name evidence="3" type="ORF">SAMN04488543_2138</name>
</gene>
<proteinExistence type="predicted"/>
<keyword evidence="2" id="KW-1133">Transmembrane helix</keyword>
<dbReference type="GO" id="GO:0047355">
    <property type="term" value="F:CDP-glycerol glycerophosphotransferase activity"/>
    <property type="evidence" value="ECO:0007669"/>
    <property type="project" value="InterPro"/>
</dbReference>
<dbReference type="InterPro" id="IPR051612">
    <property type="entry name" value="Teichoic_Acid_Biosynth"/>
</dbReference>
<feature type="transmembrane region" description="Helical" evidence="2">
    <location>
        <begin position="38"/>
        <end position="57"/>
    </location>
</feature>
<dbReference type="InterPro" id="IPR007554">
    <property type="entry name" value="Glycerophosphate_synth"/>
</dbReference>
<feature type="transmembrane region" description="Helical" evidence="2">
    <location>
        <begin position="16"/>
        <end position="32"/>
    </location>
</feature>
<keyword evidence="2" id="KW-0472">Membrane</keyword>
<feature type="transmembrane region" description="Helical" evidence="2">
    <location>
        <begin position="142"/>
        <end position="163"/>
    </location>
</feature>
<feature type="transmembrane region" description="Helical" evidence="2">
    <location>
        <begin position="97"/>
        <end position="121"/>
    </location>
</feature>
<feature type="transmembrane region" description="Helical" evidence="2">
    <location>
        <begin position="745"/>
        <end position="763"/>
    </location>
</feature>
<dbReference type="RefSeq" id="WP_157720420.1">
    <property type="nucleotide sequence ID" value="NZ_LT629749.1"/>
</dbReference>
<evidence type="ECO:0000256" key="2">
    <source>
        <dbReference type="SAM" id="Phobius"/>
    </source>
</evidence>
<dbReference type="OrthoDB" id="7806295at2"/>
<keyword evidence="2" id="KW-0812">Transmembrane</keyword>
<feature type="transmembrane region" description="Helical" evidence="2">
    <location>
        <begin position="640"/>
        <end position="658"/>
    </location>
</feature>
<dbReference type="Gene3D" id="3.40.50.12580">
    <property type="match status" value="2"/>
</dbReference>
<evidence type="ECO:0000313" key="3">
    <source>
        <dbReference type="EMBL" id="SDS65974.1"/>
    </source>
</evidence>
<evidence type="ECO:0000313" key="4">
    <source>
        <dbReference type="Proteomes" id="UP000199092"/>
    </source>
</evidence>
<accession>A0A1H1U0T0</accession>
<keyword evidence="4" id="KW-1185">Reference proteome</keyword>
<dbReference type="GO" id="GO:0016020">
    <property type="term" value="C:membrane"/>
    <property type="evidence" value="ECO:0007669"/>
    <property type="project" value="InterPro"/>
</dbReference>
<dbReference type="InterPro" id="IPR043148">
    <property type="entry name" value="TagF_C"/>
</dbReference>
<dbReference type="PANTHER" id="PTHR37316:SF3">
    <property type="entry name" value="TEICHOIC ACID GLYCEROL-PHOSPHATE TRANSFERASE"/>
    <property type="match status" value="1"/>
</dbReference>
<reference evidence="3 4" key="1">
    <citation type="submission" date="2016-10" db="EMBL/GenBank/DDBJ databases">
        <authorList>
            <person name="de Groot N.N."/>
        </authorList>
    </citation>
    <scope>NUCLEOTIDE SEQUENCE [LARGE SCALE GENOMIC DNA]</scope>
    <source>
        <strain evidence="3 4">DSM 21741</strain>
    </source>
</reference>
<organism evidence="3 4">
    <name type="scientific">Friedmanniella luteola</name>
    <dbReference type="NCBI Taxonomy" id="546871"/>
    <lineage>
        <taxon>Bacteria</taxon>
        <taxon>Bacillati</taxon>
        <taxon>Actinomycetota</taxon>
        <taxon>Actinomycetes</taxon>
        <taxon>Propionibacteriales</taxon>
        <taxon>Nocardioidaceae</taxon>
        <taxon>Friedmanniella</taxon>
    </lineage>
</organism>
<feature type="transmembrane region" description="Helical" evidence="2">
    <location>
        <begin position="820"/>
        <end position="842"/>
    </location>
</feature>
<dbReference type="STRING" id="546871.SAMN04488543_2138"/>
<feature type="transmembrane region" description="Helical" evidence="2">
    <location>
        <begin position="612"/>
        <end position="634"/>
    </location>
</feature>
<feature type="compositionally biased region" description="Basic and acidic residues" evidence="1">
    <location>
        <begin position="567"/>
        <end position="579"/>
    </location>
</feature>
<feature type="region of interest" description="Disordered" evidence="1">
    <location>
        <begin position="567"/>
        <end position="598"/>
    </location>
</feature>
<dbReference type="Proteomes" id="UP000199092">
    <property type="component" value="Chromosome I"/>
</dbReference>
<dbReference type="EMBL" id="LT629749">
    <property type="protein sequence ID" value="SDS65974.1"/>
    <property type="molecule type" value="Genomic_DNA"/>
</dbReference>
<sequence length="1192" mass="127231">MDPDEISPGRRRARELLLDVLAAVSGVGGLLLDRAGEAAGALAVLGAVLAVTLRIALLARGRAAGWSPLGQLMAVRAVPPAVLGALLALRADGPAEVVAAVAGAGVLLGCLTVEPVLARAARFTVPLAVRLPGLPAAPTSPPVGPLAVVTASVAVAAGVVVALLGLSPWWWLGCTVAAAVPFVVLAVTGRAKVLAARQRRTLVPQAVADYAPEFVVYTSRPDDASYQVLMWLPYLQRAGLRFLVVTRNAVPAAALAEQTDVPVVEARSTADLEALVGPSLKAAFYVNASSGNGAMVRFQHLTHIYLGHGDSDKPPSYNPTHAMYDAVFAAGPAAARRYAAHGVRIPAEKFRVVGRPQVEDVHQVDRPISAVTEPVVLYAPTWRGHVEETMLYSLPGGERIVQALLDRGATVVFRPHPFSYDFADDAAVIGRIHDLLAADARRTGRAHLWGAAAESERGILDCINVSDAMVSDVSSVVVDYLFSGKPFAMVAVPAEPPEFLAEFPVAAASYVVRGDLADLDGQLTAMLGPDPLREQRLALRADYLGDFPAEHYADAFVDAVRHVARQSRADQETEDRGDVEAEEAPGAEDARPGAEDEVEQSRAAAGLRRYSGLLLGVGLGLVAVGVALVALLTAVLDGPAWLPAGLALLAVVLQVVSARRGRTDARLRLSDRAPVVRALLLATLVVVAGADGVGWPVVAALLVLAVGLVAERTVEACWGGFGLQAVHLPAAVRPVRELLPREWPARAWVGTVLVALVLLGPVARAWPGARPSLEVVLLVVTAVLLGAVALVLVQALRRAVEVSRGEERLRGALEAWAPEFAVYFASTVGAAYQLGMWLPYFVRTGRRFVVITRTLPMLRQVAQLCEEQGVVVPVVHRPTLRSLEDVIVPSMTSAFYVNNAVRNTHFIERRELTHVWLNHGDSEKPACYNPVHAIYDLIFAAGQAGIDRYARHGVHIPEEKFLVVGRPQVEQIEAARGPVAEQQPPTVLYAPTWQGPYADSRVFSLPVGEQVVAALLARGCRVVFRAHPFNYRYPECRAVIASIGALLDADRERTGRQHLWGPAAESGLSVEDCFNLSDAMVADVSAVVSDYLRSEKPFAMVSVGRTPEQLLVEAPAARAAYVLREDLSNLETVLDELLVSDPKAAVRRETRVYYLGEFAPGQDAEGFLTAARDVVDGRYASAEAAAHRLTTS</sequence>